<comment type="caution">
    <text evidence="2">The sequence shown here is derived from an EMBL/GenBank/DDBJ whole genome shotgun (WGS) entry which is preliminary data.</text>
</comment>
<evidence type="ECO:0000256" key="1">
    <source>
        <dbReference type="SAM" id="MobiDB-lite"/>
    </source>
</evidence>
<dbReference type="Proteomes" id="UP000193964">
    <property type="component" value="Unassembled WGS sequence"/>
</dbReference>
<reference evidence="2 3" key="1">
    <citation type="submission" date="2016-01" db="EMBL/GenBank/DDBJ databases">
        <title>The new phylogeny of the genus Mycobacterium.</title>
        <authorList>
            <person name="Tarcisio F."/>
            <person name="Conor M."/>
            <person name="Antonella G."/>
            <person name="Elisabetta G."/>
            <person name="Giulia F.S."/>
            <person name="Sara T."/>
            <person name="Anna F."/>
            <person name="Clotilde B."/>
            <person name="Roberto B."/>
            <person name="Veronica D.S."/>
            <person name="Fabio R."/>
            <person name="Monica P."/>
            <person name="Olivier J."/>
            <person name="Enrico T."/>
            <person name="Nicola S."/>
        </authorList>
    </citation>
    <scope>NUCLEOTIDE SEQUENCE [LARGE SCALE GENOMIC DNA]</scope>
    <source>
        <strain evidence="2 3">ATCC 700010</strain>
    </source>
</reference>
<evidence type="ECO:0000313" key="3">
    <source>
        <dbReference type="Proteomes" id="UP000193964"/>
    </source>
</evidence>
<sequence>MDVSLRPLLTTGVAFVGASAVAMAPITPSWPAENVHVATPTISTEVQLTDIDIPYILTFPIVRQALYNWAQNWVVYLRGLAQSGIGLAQSVVAIPGIAVEIIQELFNLDFVGAFDTFTTAVRDTVVAVGQPLLDSAIWRNQKYLVVQAALSAAWPQAVIDVANGFLDAGGGVANAFIQGTQDLVAAVLTFDLGTIVDAAIDGTRNFLISLGDGARLIVDGIEAAQLGISTALATEPPPPPTFGTSEVSTPAVDATFGLGTPVKTVTLDTPAVSEEKVETVPEAEPEAPVKAVEESDVSPVADVPETEPSADAPKKPVRATPVKDAVKRIEASVKNLSDRVTAGIKKHAEDKRASNATQDAGEDAKAASTAP</sequence>
<dbReference type="RefSeq" id="WP_085144066.1">
    <property type="nucleotide sequence ID" value="NZ_JACKUA010000037.1"/>
</dbReference>
<dbReference type="AlphaFoldDB" id="A0A1X2FDD9"/>
<evidence type="ECO:0008006" key="4">
    <source>
        <dbReference type="Google" id="ProtNLM"/>
    </source>
</evidence>
<dbReference type="OrthoDB" id="4616135at2"/>
<name>A0A1X2FDD9_9MYCO</name>
<gene>
    <name evidence="2" type="ORF">AWC31_20655</name>
</gene>
<evidence type="ECO:0000313" key="2">
    <source>
        <dbReference type="EMBL" id="ORX16461.1"/>
    </source>
</evidence>
<accession>A0A1X2FDD9</accession>
<organism evidence="2 3">
    <name type="scientific">Mycolicibacterium wolinskyi</name>
    <dbReference type="NCBI Taxonomy" id="59750"/>
    <lineage>
        <taxon>Bacteria</taxon>
        <taxon>Bacillati</taxon>
        <taxon>Actinomycetota</taxon>
        <taxon>Actinomycetes</taxon>
        <taxon>Mycobacteriales</taxon>
        <taxon>Mycobacteriaceae</taxon>
        <taxon>Mycolicibacterium</taxon>
    </lineage>
</organism>
<protein>
    <recommendedName>
        <fullName evidence="4">PE-PGRS family protein</fullName>
    </recommendedName>
</protein>
<proteinExistence type="predicted"/>
<dbReference type="EMBL" id="LQQA01000010">
    <property type="protein sequence ID" value="ORX16461.1"/>
    <property type="molecule type" value="Genomic_DNA"/>
</dbReference>
<feature type="region of interest" description="Disordered" evidence="1">
    <location>
        <begin position="269"/>
        <end position="371"/>
    </location>
</feature>
<feature type="compositionally biased region" description="Low complexity" evidence="1">
    <location>
        <begin position="280"/>
        <end position="290"/>
    </location>
</feature>